<dbReference type="RefSeq" id="WP_095835543.1">
    <property type="nucleotide sequence ID" value="NZ_CP014137.1"/>
</dbReference>
<sequence length="173" mass="19721">MRKILLGLLLFVSFSALAAPPSVKEDAKALLERYARVDSVDWYNKGDTAFAENDGFIGVYRHIKTSVRDNEVNIKMQYVSGPKYPDSDEFSRITTDVCLLVISELIHPKPQNDEPVSWDDDSDPVDAKDDPFNFMRESNLDKVHNEKFEKVIDGWKVSIYRVVMLTTCSAKKV</sequence>
<feature type="signal peptide" evidence="1">
    <location>
        <begin position="1"/>
        <end position="18"/>
    </location>
</feature>
<comment type="caution">
    <text evidence="2">The sequence shown here is derived from an EMBL/GenBank/DDBJ whole genome shotgun (WGS) entry which is preliminary data.</text>
</comment>
<dbReference type="EMBL" id="MJLX01000019">
    <property type="protein sequence ID" value="RLM25401.1"/>
    <property type="molecule type" value="Genomic_DNA"/>
</dbReference>
<dbReference type="AlphaFoldDB" id="A0AAE8EPB3"/>
<evidence type="ECO:0008006" key="4">
    <source>
        <dbReference type="Google" id="ProtNLM"/>
    </source>
</evidence>
<dbReference type="KEGG" id="bgj:AWC36_22240"/>
<name>A0AAE8EPB3_9GAMM</name>
<dbReference type="Proteomes" id="UP000285972">
    <property type="component" value="Unassembled WGS sequence"/>
</dbReference>
<protein>
    <recommendedName>
        <fullName evidence="4">Secreted protein</fullName>
    </recommendedName>
</protein>
<keyword evidence="1" id="KW-0732">Signal</keyword>
<organism evidence="2 3">
    <name type="scientific">Brenneria goodwinii</name>
    <dbReference type="NCBI Taxonomy" id="1109412"/>
    <lineage>
        <taxon>Bacteria</taxon>
        <taxon>Pseudomonadati</taxon>
        <taxon>Pseudomonadota</taxon>
        <taxon>Gammaproteobacteria</taxon>
        <taxon>Enterobacterales</taxon>
        <taxon>Pectobacteriaceae</taxon>
        <taxon>Brenneria</taxon>
    </lineage>
</organism>
<evidence type="ECO:0000313" key="3">
    <source>
        <dbReference type="Proteomes" id="UP000285972"/>
    </source>
</evidence>
<reference evidence="2 3" key="1">
    <citation type="submission" date="2016-09" db="EMBL/GenBank/DDBJ databases">
        <authorList>
            <person name="Doonan J."/>
            <person name="Pachebat J.A."/>
            <person name="Golyshin P.N."/>
            <person name="Denman S."/>
            <person name="Mcdonald J.E."/>
        </authorList>
    </citation>
    <scope>NUCLEOTIDE SEQUENCE [LARGE SCALE GENOMIC DNA]</scope>
    <source>
        <strain evidence="2 3">FRB141</strain>
    </source>
</reference>
<evidence type="ECO:0000313" key="2">
    <source>
        <dbReference type="EMBL" id="RLM25401.1"/>
    </source>
</evidence>
<feature type="chain" id="PRO_5042243383" description="Secreted protein" evidence="1">
    <location>
        <begin position="19"/>
        <end position="173"/>
    </location>
</feature>
<dbReference type="GeneID" id="70909544"/>
<evidence type="ECO:0000256" key="1">
    <source>
        <dbReference type="SAM" id="SignalP"/>
    </source>
</evidence>
<accession>A0AAE8EPB3</accession>
<proteinExistence type="predicted"/>
<gene>
    <name evidence="2" type="ORF">BIY26_09025</name>
</gene>